<dbReference type="InterPro" id="IPR011608">
    <property type="entry name" value="PRD"/>
</dbReference>
<dbReference type="Gene3D" id="1.10.1790.10">
    <property type="entry name" value="PRD domain"/>
    <property type="match status" value="1"/>
</dbReference>
<sequence length="427" mass="49078">MTTTTPAPAKTVLTRQQRQCHLLLLLLLSEQHFTAELLSTINDTDLETLHSDIADTHEEIHACHRLAIRPQATGGYIIEGTSLDKQLCLFHWLRRALRISPDFVENQIIPRVKAGLKQRGIARALYDEMNLHALVSLSARRLNRQFSERDARFLRFWLLYSLHHQLAACLPEFNRLQREWIECRCEFSAASEVFEHISRQLSVPMHSGHSHLLGFIFSLLKIPDPVSTSGRHEEQLHFAIRRMIHDFRTQTGLHFSDEEGLHRQLYIHLFQALERVILGIGIETNLPDEIVRLYPRLIGTTQQVLQPLSGQYQLHFSAQETGLIAVIFGAWLMQADALHEKQVLLLTGDNPPREKELEKQVRELTLLPLNIQYQTVQAFHHEGTSGEIDLVISPYETHFPLVSPPLIHAVEPLTLHQQQRIRAILEG</sequence>
<dbReference type="OrthoDB" id="6415323at2"/>
<evidence type="ECO:0000313" key="3">
    <source>
        <dbReference type="EMBL" id="OAT77977.1"/>
    </source>
</evidence>
<dbReference type="NCBIfam" id="NF008597">
    <property type="entry name" value="PRK11564.1"/>
    <property type="match status" value="1"/>
</dbReference>
<dbReference type="InterPro" id="IPR050661">
    <property type="entry name" value="BglG_antiterminators"/>
</dbReference>
<comment type="caution">
    <text evidence="3">The sequence shown here is derived from an EMBL/GenBank/DDBJ whole genome shotgun (WGS) entry which is preliminary data.</text>
</comment>
<reference evidence="4" key="1">
    <citation type="submission" date="2016-05" db="EMBL/GenBank/DDBJ databases">
        <authorList>
            <person name="Behera P."/>
            <person name="Vaishampayan P."/>
            <person name="Singh N."/>
            <person name="Raina V."/>
            <person name="Suar M."/>
            <person name="Pattnaik A."/>
            <person name="Rastogi G."/>
        </authorList>
    </citation>
    <scope>NUCLEOTIDE SEQUENCE [LARGE SCALE GENOMIC DNA]</scope>
    <source>
        <strain evidence="4">MP23</strain>
    </source>
</reference>
<evidence type="ECO:0000259" key="2">
    <source>
        <dbReference type="PROSITE" id="PS51372"/>
    </source>
</evidence>
<accession>A0A1B7L6I9</accession>
<keyword evidence="1" id="KW-0677">Repeat</keyword>
<dbReference type="InterPro" id="IPR036634">
    <property type="entry name" value="PRD_sf"/>
</dbReference>
<dbReference type="STRING" id="1691903.A9B99_19055"/>
<dbReference type="PANTHER" id="PTHR30185">
    <property type="entry name" value="CRYPTIC BETA-GLUCOSIDE BGL OPERON ANTITERMINATOR"/>
    <property type="match status" value="1"/>
</dbReference>
<feature type="domain" description="PRD" evidence="2">
    <location>
        <begin position="231"/>
        <end position="338"/>
    </location>
</feature>
<dbReference type="EMBL" id="LYRP01000003">
    <property type="protein sequence ID" value="OAT77977.1"/>
    <property type="molecule type" value="Genomic_DNA"/>
</dbReference>
<dbReference type="AlphaFoldDB" id="A0A1B7L6I9"/>
<name>A0A1B7L6I9_9ENTR</name>
<dbReference type="Proteomes" id="UP000078225">
    <property type="component" value="Unassembled WGS sequence"/>
</dbReference>
<dbReference type="Pfam" id="PF00874">
    <property type="entry name" value="PRD"/>
    <property type="match status" value="1"/>
</dbReference>
<protein>
    <recommendedName>
        <fullName evidence="2">PRD domain-containing protein</fullName>
    </recommendedName>
</protein>
<dbReference type="SUPFAM" id="SSF63520">
    <property type="entry name" value="PTS-regulatory domain, PRD"/>
    <property type="match status" value="1"/>
</dbReference>
<dbReference type="PANTHER" id="PTHR30185:SF14">
    <property type="entry name" value="STATIONARY PHASE-INDUCIBLE PROTEIN CSIE-RELATED"/>
    <property type="match status" value="1"/>
</dbReference>
<keyword evidence="4" id="KW-1185">Reference proteome</keyword>
<dbReference type="GO" id="GO:0006355">
    <property type="term" value="P:regulation of DNA-templated transcription"/>
    <property type="evidence" value="ECO:0007669"/>
    <property type="project" value="InterPro"/>
</dbReference>
<evidence type="ECO:0000256" key="1">
    <source>
        <dbReference type="ARBA" id="ARBA00022737"/>
    </source>
</evidence>
<dbReference type="PROSITE" id="PS51372">
    <property type="entry name" value="PRD_2"/>
    <property type="match status" value="1"/>
</dbReference>
<evidence type="ECO:0000313" key="4">
    <source>
        <dbReference type="Proteomes" id="UP000078225"/>
    </source>
</evidence>
<proteinExistence type="predicted"/>
<organism evidence="3 4">
    <name type="scientific">Mangrovibacter phragmitis</name>
    <dbReference type="NCBI Taxonomy" id="1691903"/>
    <lineage>
        <taxon>Bacteria</taxon>
        <taxon>Pseudomonadati</taxon>
        <taxon>Pseudomonadota</taxon>
        <taxon>Gammaproteobacteria</taxon>
        <taxon>Enterobacterales</taxon>
        <taxon>Enterobacteriaceae</taxon>
        <taxon>Mangrovibacter</taxon>
    </lineage>
</organism>
<dbReference type="RefSeq" id="WP_064596016.1">
    <property type="nucleotide sequence ID" value="NZ_CP134782.1"/>
</dbReference>
<gene>
    <name evidence="3" type="ORF">A9B99_19055</name>
</gene>